<accession>A0A174TPI0</accession>
<dbReference type="EC" id="3.6.3.42" evidence="10"/>
<dbReference type="PROSITE" id="PS50929">
    <property type="entry name" value="ABC_TM1F"/>
    <property type="match status" value="1"/>
</dbReference>
<keyword evidence="6 7" id="KW-0472">Membrane</keyword>
<feature type="domain" description="ABC transporter" evidence="8">
    <location>
        <begin position="336"/>
        <end position="558"/>
    </location>
</feature>
<evidence type="ECO:0000256" key="1">
    <source>
        <dbReference type="ARBA" id="ARBA00004651"/>
    </source>
</evidence>
<dbReference type="InterPro" id="IPR039421">
    <property type="entry name" value="Type_1_exporter"/>
</dbReference>
<dbReference type="PROSITE" id="PS00211">
    <property type="entry name" value="ABC_TRANSPORTER_1"/>
    <property type="match status" value="1"/>
</dbReference>
<dbReference type="Proteomes" id="UP000095712">
    <property type="component" value="Unassembled WGS sequence"/>
</dbReference>
<dbReference type="AlphaFoldDB" id="A0A174TPI0"/>
<name>A0A174TPI0_9FIRM</name>
<dbReference type="Gene3D" id="1.20.1560.10">
    <property type="entry name" value="ABC transporter type 1, transmembrane domain"/>
    <property type="match status" value="1"/>
</dbReference>
<dbReference type="EMBL" id="CZAW01000072">
    <property type="protein sequence ID" value="CUQ09798.1"/>
    <property type="molecule type" value="Genomic_DNA"/>
</dbReference>
<comment type="subcellular location">
    <subcellularLocation>
        <location evidence="1">Cell membrane</location>
        <topology evidence="1">Multi-pass membrane protein</topology>
    </subcellularLocation>
</comment>
<dbReference type="PANTHER" id="PTHR43394:SF1">
    <property type="entry name" value="ATP-BINDING CASSETTE SUB-FAMILY B MEMBER 10, MITOCHONDRIAL"/>
    <property type="match status" value="1"/>
</dbReference>
<dbReference type="PANTHER" id="PTHR43394">
    <property type="entry name" value="ATP-DEPENDENT PERMEASE MDL1, MITOCHONDRIAL"/>
    <property type="match status" value="1"/>
</dbReference>
<sequence>MKKKYFTIAKEMVLAQKKVFLSACSVTLLQSALLLCIPLLYQKLIDNVLPQKDVKIFLKIIFLVLLMYTINSCLNILKDYLLAKFAENIARDLRQKLNDRISILQYDFFDKNDTANLIAKYSKDIDSIKENFGYMMIKVFGNIVSLLSASIMLLLLDVRVLIATLLIMILYIISNKVLGMKVKKAAQTMLQCNEESIDAFSENCNNILLTKLYNAYDLVSTKFKQTYKKQYNSQIKLEILYSCNLNVSCLLIYFLAIIIWLIGGFGIIHGSMSIGLVMAMINYQTMLLSPLNFLCEFNNSYQATVSALGRVESIFSYRKESINSISSEKCENIYNIAFNNVVFGYGREKVLNGDNLKFTRGNIYGVLGSSGSGKSTIAKLILKLYEPESGEITINDSDIHKLDTLDIRKKVILIAQESQFYKGTIKNNITFWNSECDWNNVLMLSSEFELDKEIERMPEKWDTLLNSGANNISGGQKKRLDIIRGIVKDTDVIIFDESTAYLDIEKRKALFKVVNMIKKDKIIIFITHNLEEVSNYNVIYAFEKGKIKKIESKYVQEIYK</sequence>
<dbReference type="InterPro" id="IPR027417">
    <property type="entry name" value="P-loop_NTPase"/>
</dbReference>
<dbReference type="SUPFAM" id="SSF52540">
    <property type="entry name" value="P-loop containing nucleoside triphosphate hydrolases"/>
    <property type="match status" value="1"/>
</dbReference>
<keyword evidence="5 7" id="KW-1133">Transmembrane helix</keyword>
<keyword evidence="3" id="KW-0547">Nucleotide-binding</keyword>
<keyword evidence="10" id="KW-0378">Hydrolase</keyword>
<feature type="transmembrane region" description="Helical" evidence="7">
    <location>
        <begin position="160"/>
        <end position="179"/>
    </location>
</feature>
<dbReference type="OrthoDB" id="95687at2"/>
<evidence type="ECO:0000259" key="9">
    <source>
        <dbReference type="PROSITE" id="PS50929"/>
    </source>
</evidence>
<dbReference type="InterPro" id="IPR011527">
    <property type="entry name" value="ABC1_TM_dom"/>
</dbReference>
<feature type="domain" description="ABC transmembrane type-1" evidence="9">
    <location>
        <begin position="27"/>
        <end position="303"/>
    </location>
</feature>
<dbReference type="GO" id="GO:0005524">
    <property type="term" value="F:ATP binding"/>
    <property type="evidence" value="ECO:0007669"/>
    <property type="project" value="UniProtKB-KW"/>
</dbReference>
<evidence type="ECO:0000259" key="8">
    <source>
        <dbReference type="PROSITE" id="PS50893"/>
    </source>
</evidence>
<feature type="transmembrane region" description="Helical" evidence="7">
    <location>
        <begin position="56"/>
        <end position="77"/>
    </location>
</feature>
<dbReference type="GO" id="GO:0016887">
    <property type="term" value="F:ATP hydrolysis activity"/>
    <property type="evidence" value="ECO:0007669"/>
    <property type="project" value="InterPro"/>
</dbReference>
<evidence type="ECO:0000313" key="11">
    <source>
        <dbReference type="Proteomes" id="UP000095712"/>
    </source>
</evidence>
<dbReference type="SMART" id="SM00382">
    <property type="entry name" value="AAA"/>
    <property type="match status" value="1"/>
</dbReference>
<gene>
    <name evidence="10" type="primary">ndvA_2</name>
    <name evidence="10" type="ORF">ERS852523_03949</name>
</gene>
<dbReference type="SUPFAM" id="SSF90123">
    <property type="entry name" value="ABC transporter transmembrane region"/>
    <property type="match status" value="1"/>
</dbReference>
<dbReference type="PROSITE" id="PS50893">
    <property type="entry name" value="ABC_TRANSPORTER_2"/>
    <property type="match status" value="1"/>
</dbReference>
<dbReference type="InterPro" id="IPR036640">
    <property type="entry name" value="ABC1_TM_sf"/>
</dbReference>
<dbReference type="CDD" id="cd03228">
    <property type="entry name" value="ABCC_MRP_Like"/>
    <property type="match status" value="1"/>
</dbReference>
<evidence type="ECO:0000313" key="10">
    <source>
        <dbReference type="EMBL" id="CUQ09798.1"/>
    </source>
</evidence>
<evidence type="ECO:0000256" key="3">
    <source>
        <dbReference type="ARBA" id="ARBA00022741"/>
    </source>
</evidence>
<dbReference type="GO" id="GO:0005886">
    <property type="term" value="C:plasma membrane"/>
    <property type="evidence" value="ECO:0007669"/>
    <property type="project" value="UniProtKB-SubCell"/>
</dbReference>
<dbReference type="InterPro" id="IPR003439">
    <property type="entry name" value="ABC_transporter-like_ATP-bd"/>
</dbReference>
<evidence type="ECO:0000256" key="6">
    <source>
        <dbReference type="ARBA" id="ARBA00023136"/>
    </source>
</evidence>
<keyword evidence="4 10" id="KW-0067">ATP-binding</keyword>
<dbReference type="InterPro" id="IPR017871">
    <property type="entry name" value="ABC_transporter-like_CS"/>
</dbReference>
<dbReference type="RefSeq" id="WP_055153699.1">
    <property type="nucleotide sequence ID" value="NZ_CZAW01000072.1"/>
</dbReference>
<feature type="transmembrane region" description="Helical" evidence="7">
    <location>
        <begin position="239"/>
        <end position="261"/>
    </location>
</feature>
<dbReference type="InterPro" id="IPR003593">
    <property type="entry name" value="AAA+_ATPase"/>
</dbReference>
<dbReference type="CDD" id="cd07346">
    <property type="entry name" value="ABC_6TM_exporters"/>
    <property type="match status" value="1"/>
</dbReference>
<evidence type="ECO:0000256" key="2">
    <source>
        <dbReference type="ARBA" id="ARBA00022692"/>
    </source>
</evidence>
<reference evidence="10 11" key="1">
    <citation type="submission" date="2015-09" db="EMBL/GenBank/DDBJ databases">
        <authorList>
            <consortium name="Pathogen Informatics"/>
        </authorList>
    </citation>
    <scope>NUCLEOTIDE SEQUENCE [LARGE SCALE GENOMIC DNA]</scope>
    <source>
        <strain evidence="10 11">2789STDY5834911</strain>
    </source>
</reference>
<keyword evidence="2 7" id="KW-0812">Transmembrane</keyword>
<feature type="transmembrane region" description="Helical" evidence="7">
    <location>
        <begin position="132"/>
        <end position="154"/>
    </location>
</feature>
<proteinExistence type="predicted"/>
<evidence type="ECO:0000256" key="4">
    <source>
        <dbReference type="ARBA" id="ARBA00022840"/>
    </source>
</evidence>
<dbReference type="Pfam" id="PF00005">
    <property type="entry name" value="ABC_tran"/>
    <property type="match status" value="1"/>
</dbReference>
<organism evidence="10 11">
    <name type="scientific">Blautia wexlerae</name>
    <dbReference type="NCBI Taxonomy" id="418240"/>
    <lineage>
        <taxon>Bacteria</taxon>
        <taxon>Bacillati</taxon>
        <taxon>Bacillota</taxon>
        <taxon>Clostridia</taxon>
        <taxon>Lachnospirales</taxon>
        <taxon>Lachnospiraceae</taxon>
        <taxon>Blautia</taxon>
    </lineage>
</organism>
<feature type="transmembrane region" description="Helical" evidence="7">
    <location>
        <begin position="20"/>
        <end position="41"/>
    </location>
</feature>
<evidence type="ECO:0000256" key="7">
    <source>
        <dbReference type="SAM" id="Phobius"/>
    </source>
</evidence>
<protein>
    <submittedName>
        <fullName evidence="10">Beta-(1--&gt;2)glucan export ATP-binding/permease protein NdvA</fullName>
        <ecNumber evidence="10">3.6.3.42</ecNumber>
    </submittedName>
</protein>
<evidence type="ECO:0000256" key="5">
    <source>
        <dbReference type="ARBA" id="ARBA00022989"/>
    </source>
</evidence>
<dbReference type="GO" id="GO:0015421">
    <property type="term" value="F:ABC-type oligopeptide transporter activity"/>
    <property type="evidence" value="ECO:0007669"/>
    <property type="project" value="TreeGrafter"/>
</dbReference>
<dbReference type="Pfam" id="PF00664">
    <property type="entry name" value="ABC_membrane"/>
    <property type="match status" value="1"/>
</dbReference>
<dbReference type="Gene3D" id="3.40.50.300">
    <property type="entry name" value="P-loop containing nucleotide triphosphate hydrolases"/>
    <property type="match status" value="1"/>
</dbReference>